<gene>
    <name evidence="10" type="ORF">ACFFPJ_09600</name>
</gene>
<dbReference type="Proteomes" id="UP001589611">
    <property type="component" value="Unassembled WGS sequence"/>
</dbReference>
<comment type="subcellular location">
    <subcellularLocation>
        <location evidence="1">Endomembrane system</location>
        <topology evidence="1">Multi-pass membrane protein</topology>
    </subcellularLocation>
</comment>
<keyword evidence="11" id="KW-1185">Reference proteome</keyword>
<evidence type="ECO:0000256" key="7">
    <source>
        <dbReference type="ARBA" id="ARBA00023303"/>
    </source>
</evidence>
<feature type="domain" description="RCK C-terminal" evidence="9">
    <location>
        <begin position="286"/>
        <end position="369"/>
    </location>
</feature>
<sequence length="645" mass="69893">MDTLGVRARLQYRFDNWMARGTIAIMALLGAATIAFVLFIALVIVVFRVFPDGVEEGDFWDVVWGNLMRTLDPGTMGADTGWGFRILMLVVTIGGLVIVASLIGIVSGAFDDKMASLRNGRSRVVEEGHTLILGWSGKLFPIVSEICVANESRRRSVIVILADRDKLEMEEEIRARVPNPGRTAIICRRGDPMSVLDLTIASPRAARSVVILPSDDEADPDAAVIKIALALTRHAAEDDIPRIVAELRDPRNLEAAGLVARGRAHWLLASELVSRMTVQTCRQSGLSAVYTELLDFAGDEIYFTDATPFTGPSYLDAQYRFAASTVLGIQRDAVVQLNPPADYLIEPGDRLIVIAEDDSTIRTSERGAPDESAMRLAVSSPARPEHTLILGYNSSMQTMLDELGAYVAPGSTVCIAADVVAPQLRVPAGVDVSFHSVDSTSRAVLDALNIVGFDHVLVLAYRELGIQAADARTLVTLLHLRDIADKQAVSLNIVSEMLDDRNRELAEVTRADDFIVSDRLVSLMLSQISESEDLVSVFAELFSSSGVEIYLRPAELYIVAGMTVDFYTVVAAASARGETAIGYRVASDAYSSVAAYGVHLNPLKTERRAYEPGDAIIVLAQDEAQARRRDTTAPTVASSVSVPVS</sequence>
<dbReference type="PANTHER" id="PTHR31563:SF10">
    <property type="entry name" value="ION CHANNEL POLLUX-RELATED"/>
    <property type="match status" value="1"/>
</dbReference>
<feature type="transmembrane region" description="Helical" evidence="8">
    <location>
        <begin position="86"/>
        <end position="110"/>
    </location>
</feature>
<evidence type="ECO:0000256" key="5">
    <source>
        <dbReference type="ARBA" id="ARBA00023065"/>
    </source>
</evidence>
<dbReference type="Gene3D" id="3.30.70.1450">
    <property type="entry name" value="Regulator of K+ conductance, C-terminal domain"/>
    <property type="match status" value="1"/>
</dbReference>
<keyword evidence="6 8" id="KW-0472">Membrane</keyword>
<dbReference type="Pfam" id="PF06241">
    <property type="entry name" value="Castor_Poll_mid"/>
    <property type="match status" value="1"/>
</dbReference>
<keyword evidence="5" id="KW-0406">Ion transport</keyword>
<proteinExistence type="predicted"/>
<evidence type="ECO:0000256" key="8">
    <source>
        <dbReference type="SAM" id="Phobius"/>
    </source>
</evidence>
<dbReference type="SUPFAM" id="SSF116726">
    <property type="entry name" value="TrkA C-terminal domain-like"/>
    <property type="match status" value="1"/>
</dbReference>
<evidence type="ECO:0000313" key="11">
    <source>
        <dbReference type="Proteomes" id="UP001589611"/>
    </source>
</evidence>
<evidence type="ECO:0000256" key="2">
    <source>
        <dbReference type="ARBA" id="ARBA00022448"/>
    </source>
</evidence>
<evidence type="ECO:0000259" key="9">
    <source>
        <dbReference type="PROSITE" id="PS51202"/>
    </source>
</evidence>
<dbReference type="PANTHER" id="PTHR31563">
    <property type="entry name" value="ION CHANNEL POLLUX-RELATED"/>
    <property type="match status" value="1"/>
</dbReference>
<keyword evidence="2" id="KW-0813">Transport</keyword>
<comment type="caution">
    <text evidence="10">The sequence shown here is derived from an EMBL/GenBank/DDBJ whole genome shotgun (WGS) entry which is preliminary data.</text>
</comment>
<dbReference type="InterPro" id="IPR036721">
    <property type="entry name" value="RCK_C_sf"/>
</dbReference>
<dbReference type="InterPro" id="IPR044849">
    <property type="entry name" value="CASTOR/POLLUX/SYM8-like"/>
</dbReference>
<dbReference type="PROSITE" id="PS51202">
    <property type="entry name" value="RCK_C"/>
    <property type="match status" value="1"/>
</dbReference>
<feature type="transmembrane region" description="Helical" evidence="8">
    <location>
        <begin position="21"/>
        <end position="50"/>
    </location>
</feature>
<evidence type="ECO:0000313" key="10">
    <source>
        <dbReference type="EMBL" id="MFB9646055.1"/>
    </source>
</evidence>
<evidence type="ECO:0000256" key="1">
    <source>
        <dbReference type="ARBA" id="ARBA00004127"/>
    </source>
</evidence>
<dbReference type="SUPFAM" id="SSF51735">
    <property type="entry name" value="NAD(P)-binding Rossmann-fold domains"/>
    <property type="match status" value="1"/>
</dbReference>
<dbReference type="Gene3D" id="3.40.50.720">
    <property type="entry name" value="NAD(P)-binding Rossmann-like Domain"/>
    <property type="match status" value="2"/>
</dbReference>
<organism evidence="10 11">
    <name type="scientific">Microbacterium terregens</name>
    <dbReference type="NCBI Taxonomy" id="69363"/>
    <lineage>
        <taxon>Bacteria</taxon>
        <taxon>Bacillati</taxon>
        <taxon>Actinomycetota</taxon>
        <taxon>Actinomycetes</taxon>
        <taxon>Micrococcales</taxon>
        <taxon>Microbacteriaceae</taxon>
        <taxon>Microbacterium</taxon>
    </lineage>
</organism>
<dbReference type="InterPro" id="IPR036291">
    <property type="entry name" value="NAD(P)-bd_dom_sf"/>
</dbReference>
<dbReference type="InterPro" id="IPR006037">
    <property type="entry name" value="RCK_C"/>
</dbReference>
<dbReference type="EMBL" id="JBHMBE010000003">
    <property type="protein sequence ID" value="MFB9646055.1"/>
    <property type="molecule type" value="Genomic_DNA"/>
</dbReference>
<accession>A0ABV5T0C2</accession>
<keyword evidence="3 8" id="KW-0812">Transmembrane</keyword>
<protein>
    <recommendedName>
        <fullName evidence="9">RCK C-terminal domain-containing protein</fullName>
    </recommendedName>
</protein>
<keyword evidence="7" id="KW-0407">Ion channel</keyword>
<reference evidence="10 11" key="1">
    <citation type="submission" date="2024-09" db="EMBL/GenBank/DDBJ databases">
        <authorList>
            <person name="Sun Q."/>
            <person name="Mori K."/>
        </authorList>
    </citation>
    <scope>NUCLEOTIDE SEQUENCE [LARGE SCALE GENOMIC DNA]</scope>
    <source>
        <strain evidence="10 11">JCM 1342</strain>
    </source>
</reference>
<keyword evidence="4 8" id="KW-1133">Transmembrane helix</keyword>
<evidence type="ECO:0000256" key="4">
    <source>
        <dbReference type="ARBA" id="ARBA00022989"/>
    </source>
</evidence>
<name>A0ABV5T0C2_9MICO</name>
<dbReference type="RefSeq" id="WP_344712723.1">
    <property type="nucleotide sequence ID" value="NZ_BAAAWH010000001.1"/>
</dbReference>
<evidence type="ECO:0000256" key="3">
    <source>
        <dbReference type="ARBA" id="ARBA00022692"/>
    </source>
</evidence>
<evidence type="ECO:0000256" key="6">
    <source>
        <dbReference type="ARBA" id="ARBA00023136"/>
    </source>
</evidence>
<dbReference type="InterPro" id="IPR010420">
    <property type="entry name" value="CASTOR/POLLUX/SYM8_dom"/>
</dbReference>